<evidence type="ECO:0000313" key="2">
    <source>
        <dbReference type="EMBL" id="KAF6020013.1"/>
    </source>
</evidence>
<dbReference type="Proteomes" id="UP000593567">
    <property type="component" value="Unassembled WGS sequence"/>
</dbReference>
<keyword evidence="4" id="KW-1185">Reference proteome</keyword>
<reference evidence="2 4" key="2">
    <citation type="submission" date="2020-06" db="EMBL/GenBank/DDBJ databases">
        <title>Draft genome of Bugula neritina, a colonial animal packing powerful symbionts and potential medicines.</title>
        <authorList>
            <person name="Rayko M."/>
        </authorList>
    </citation>
    <scope>NUCLEOTIDE SEQUENCE [LARGE SCALE GENOMIC DNA]</scope>
    <source>
        <strain evidence="2">Kwan_BN1</strain>
    </source>
</reference>
<protein>
    <submittedName>
        <fullName evidence="2">Uncharacterized protein</fullName>
    </submittedName>
</protein>
<dbReference type="AlphaFoldDB" id="A0A7J7J1N4"/>
<evidence type="ECO:0000313" key="3">
    <source>
        <dbReference type="EMBL" id="KAF6041413.1"/>
    </source>
</evidence>
<dbReference type="EMBL" id="VXIV02003199">
    <property type="protein sequence ID" value="KAF6020013.1"/>
    <property type="molecule type" value="Genomic_DNA"/>
</dbReference>
<dbReference type="EMBL" id="VXIV02000050">
    <property type="protein sequence ID" value="KAF6041413.1"/>
    <property type="molecule type" value="Genomic_DNA"/>
</dbReference>
<name>A0A7J7J1N4_BUGNE</name>
<comment type="caution">
    <text evidence="2">The sequence shown here is derived from an EMBL/GenBank/DDBJ whole genome shotgun (WGS) entry which is preliminary data.</text>
</comment>
<dbReference type="OrthoDB" id="6269596at2759"/>
<proteinExistence type="predicted"/>
<dbReference type="GO" id="GO:0031410">
    <property type="term" value="C:cytoplasmic vesicle"/>
    <property type="evidence" value="ECO:0007669"/>
    <property type="project" value="TreeGrafter"/>
</dbReference>
<feature type="region of interest" description="Disordered" evidence="1">
    <location>
        <begin position="22"/>
        <end position="43"/>
    </location>
</feature>
<evidence type="ECO:0000256" key="1">
    <source>
        <dbReference type="SAM" id="MobiDB-lite"/>
    </source>
</evidence>
<accession>A0A7J7J1N4</accession>
<dbReference type="GO" id="GO:0032483">
    <property type="term" value="P:regulation of Rab protein signal transduction"/>
    <property type="evidence" value="ECO:0007669"/>
    <property type="project" value="TreeGrafter"/>
</dbReference>
<dbReference type="InterPro" id="IPR051696">
    <property type="entry name" value="DENN_Domain_GEFs"/>
</dbReference>
<feature type="compositionally biased region" description="Basic and acidic residues" evidence="1">
    <location>
        <begin position="29"/>
        <end position="41"/>
    </location>
</feature>
<gene>
    <name evidence="3" type="ORF">EB796_000285</name>
    <name evidence="2" type="ORF">EB796_021673</name>
</gene>
<reference evidence="2 4" key="1">
    <citation type="submission" date="2019-09" db="EMBL/GenBank/DDBJ databases">
        <authorList>
            <person name="Raiko M."/>
            <person name="Komissarov A."/>
            <person name="Rhodes A."/>
            <person name="Kliver S."/>
            <person name="Lim-Fong G."/>
            <person name="Kwan J."/>
            <person name="O'Brien S.J."/>
            <person name="Lopez J.V."/>
        </authorList>
    </citation>
    <scope>NUCLEOTIDE SEQUENCE [LARGE SCALE GENOMIC DNA]</scope>
    <source>
        <strain evidence="2">Kwan_BN1</strain>
    </source>
</reference>
<dbReference type="GO" id="GO:0005085">
    <property type="term" value="F:guanyl-nucleotide exchange factor activity"/>
    <property type="evidence" value="ECO:0007669"/>
    <property type="project" value="UniProtKB-ARBA"/>
</dbReference>
<dbReference type="PANTHER" id="PTHR12296:SF30">
    <property type="entry name" value="DENN DOMAIN-CONTAINING PROTEIN CRAG"/>
    <property type="match status" value="1"/>
</dbReference>
<organism evidence="2 4">
    <name type="scientific">Bugula neritina</name>
    <name type="common">Brown bryozoan</name>
    <name type="synonym">Sertularia neritina</name>
    <dbReference type="NCBI Taxonomy" id="10212"/>
    <lineage>
        <taxon>Eukaryota</taxon>
        <taxon>Metazoa</taxon>
        <taxon>Spiralia</taxon>
        <taxon>Lophotrochozoa</taxon>
        <taxon>Bryozoa</taxon>
        <taxon>Gymnolaemata</taxon>
        <taxon>Cheilostomatida</taxon>
        <taxon>Flustrina</taxon>
        <taxon>Buguloidea</taxon>
        <taxon>Bugulidae</taxon>
        <taxon>Bugula</taxon>
    </lineage>
</organism>
<dbReference type="PANTHER" id="PTHR12296">
    <property type="entry name" value="DENN DOMAIN-CONTAINING PROTEIN 4"/>
    <property type="match status" value="1"/>
</dbReference>
<evidence type="ECO:0000313" key="4">
    <source>
        <dbReference type="Proteomes" id="UP000593567"/>
    </source>
</evidence>
<sequence length="446" mass="50782">MASKLYSNYNKLKHTVKEYQAPSTVSTPYKEDKQSEHRNSEDNISLLSSHSALGLPFSIDDSLSGFDDGGKSFSTDITYSGVSSAFITKYTTSPSAQVMLDAVDSLFKFPPPSSVSTPSMSEPVIEVVMCSSTVCDNCSTILYDEDIMAGWSAQDSELSTTCRFCDNKQLPFMMIDIKDLRAKDTFDKNSAFTDDGVLSSPPLTPRSSQTNRIEPIKLPYLSPIVLRKELESVLDREGDVCLTSSSFVDNHAIVYWNLMWYFKRMNFPSHLPQLLFHSSCLTFNNIELPSPQPSNMILRLVWNHPRLHEKMAAPMYKLWNESGSKSTVVRALLTDEKAATRSFMQQMLTHVECNDIYTPLKMIINNRKLYKRNSNNRCQSAYRDILFLAFVYFGREVMDHDAFDREYKLAFKRLELTDKLHLTKSDAPPSPTVMWCRKLYGNLEVC</sequence>